<dbReference type="Gene3D" id="1.20.120.1620">
    <property type="match status" value="1"/>
</dbReference>
<sequence length="152" mass="16696">MNLHLSPSLAFSSAFVFLSLCCSMAGAVDSPQAGARTNAQNFKDMVLATCVANAYKGDKPAATDAGSSVSALRDWTEYDLEKAPDEIKRLVDEYLAKDYQNPLVEAEIKGVRFDLLKCLDLYHSDELDSQVERLVIDPVKTYRQDSPSSAQP</sequence>
<evidence type="ECO:0000313" key="2">
    <source>
        <dbReference type="EMBL" id="SDH41700.1"/>
    </source>
</evidence>
<feature type="signal peptide" evidence="1">
    <location>
        <begin position="1"/>
        <end position="27"/>
    </location>
</feature>
<dbReference type="STRING" id="89065.SAMN05216605_106176"/>
<dbReference type="EMBL" id="FNCO01000006">
    <property type="protein sequence ID" value="SDH41700.1"/>
    <property type="molecule type" value="Genomic_DNA"/>
</dbReference>
<evidence type="ECO:0000313" key="3">
    <source>
        <dbReference type="Proteomes" id="UP000182894"/>
    </source>
</evidence>
<dbReference type="AlphaFoldDB" id="A0A1G8C9X2"/>
<dbReference type="InterPro" id="IPR038314">
    <property type="entry name" value="T6SS_sf"/>
</dbReference>
<organism evidence="2 3">
    <name type="scientific">Pseudomonas abietaniphila</name>
    <dbReference type="NCBI Taxonomy" id="89065"/>
    <lineage>
        <taxon>Bacteria</taxon>
        <taxon>Pseudomonadati</taxon>
        <taxon>Pseudomonadota</taxon>
        <taxon>Gammaproteobacteria</taxon>
        <taxon>Pseudomonadales</taxon>
        <taxon>Pseudomonadaceae</taxon>
        <taxon>Pseudomonas</taxon>
    </lineage>
</organism>
<evidence type="ECO:0000256" key="1">
    <source>
        <dbReference type="SAM" id="SignalP"/>
    </source>
</evidence>
<feature type="chain" id="PRO_5010234326" evidence="1">
    <location>
        <begin position="28"/>
        <end position="152"/>
    </location>
</feature>
<protein>
    <submittedName>
        <fullName evidence="2">Type VI secretion system (T6SS), amidase immunity protein</fullName>
    </submittedName>
</protein>
<dbReference type="InterPro" id="IPR032032">
    <property type="entry name" value="Tai4"/>
</dbReference>
<dbReference type="Proteomes" id="UP000182894">
    <property type="component" value="Unassembled WGS sequence"/>
</dbReference>
<keyword evidence="3" id="KW-1185">Reference proteome</keyword>
<accession>A0A1G8C9X2</accession>
<dbReference type="Pfam" id="PF16695">
    <property type="entry name" value="Tai4"/>
    <property type="match status" value="1"/>
</dbReference>
<gene>
    <name evidence="2" type="ORF">SAMN05216605_106176</name>
</gene>
<reference evidence="3" key="1">
    <citation type="submission" date="2016-10" db="EMBL/GenBank/DDBJ databases">
        <authorList>
            <person name="Varghese N."/>
            <person name="Submissions S."/>
        </authorList>
    </citation>
    <scope>NUCLEOTIDE SEQUENCE [LARGE SCALE GENOMIC DNA]</scope>
    <source>
        <strain evidence="3">ATCC 700689</strain>
    </source>
</reference>
<name>A0A1G8C9X2_9PSED</name>
<proteinExistence type="predicted"/>
<keyword evidence="1" id="KW-0732">Signal</keyword>